<organism evidence="1 2">
    <name type="scientific">Clunio marinus</name>
    <dbReference type="NCBI Taxonomy" id="568069"/>
    <lineage>
        <taxon>Eukaryota</taxon>
        <taxon>Metazoa</taxon>
        <taxon>Ecdysozoa</taxon>
        <taxon>Arthropoda</taxon>
        <taxon>Hexapoda</taxon>
        <taxon>Insecta</taxon>
        <taxon>Pterygota</taxon>
        <taxon>Neoptera</taxon>
        <taxon>Endopterygota</taxon>
        <taxon>Diptera</taxon>
        <taxon>Nematocera</taxon>
        <taxon>Chironomoidea</taxon>
        <taxon>Chironomidae</taxon>
        <taxon>Clunio</taxon>
    </lineage>
</organism>
<keyword evidence="2" id="KW-1185">Reference proteome</keyword>
<evidence type="ECO:0000313" key="2">
    <source>
        <dbReference type="Proteomes" id="UP000183832"/>
    </source>
</evidence>
<protein>
    <submittedName>
        <fullName evidence="1">CLUMA_CG005134, isoform A</fullName>
    </submittedName>
</protein>
<gene>
    <name evidence="1" type="ORF">CLUMA_CG005134</name>
</gene>
<proteinExistence type="predicted"/>
<name>A0A1J1HTZ2_9DIPT</name>
<accession>A0A1J1HTZ2</accession>
<dbReference type="AlphaFoldDB" id="A0A1J1HTZ2"/>
<sequence>MLKLKVQKPDCCECDHYLPIVKRKFGDCWHSGYVDFSNLEFHAHTCPRGKLVTKDFRCSRTVKVSKYRHDRIKWHMSEINKHMESLTAEFEDLFDPYLPVASKLKMKTCPGLGTIEFSETEPGFNLEIPSSYHGKWKIKVGSNDAIEFAKDEKCVSVNFDIVE</sequence>
<evidence type="ECO:0000313" key="1">
    <source>
        <dbReference type="EMBL" id="CRK91467.1"/>
    </source>
</evidence>
<dbReference type="EMBL" id="CVRI01000021">
    <property type="protein sequence ID" value="CRK91467.1"/>
    <property type="molecule type" value="Genomic_DNA"/>
</dbReference>
<reference evidence="1 2" key="1">
    <citation type="submission" date="2015-04" db="EMBL/GenBank/DDBJ databases">
        <authorList>
            <person name="Syromyatnikov M.Y."/>
            <person name="Popov V.N."/>
        </authorList>
    </citation>
    <scope>NUCLEOTIDE SEQUENCE [LARGE SCALE GENOMIC DNA]</scope>
</reference>
<dbReference type="Proteomes" id="UP000183832">
    <property type="component" value="Unassembled WGS sequence"/>
</dbReference>